<dbReference type="InterPro" id="IPR036273">
    <property type="entry name" value="CRAL/TRIO_N_dom_sf"/>
</dbReference>
<dbReference type="InterPro" id="IPR001251">
    <property type="entry name" value="CRAL-TRIO_dom"/>
</dbReference>
<feature type="region of interest" description="Disordered" evidence="16">
    <location>
        <begin position="1"/>
        <end position="73"/>
    </location>
</feature>
<dbReference type="SUPFAM" id="SSF46938">
    <property type="entry name" value="CRAL/TRIO N-terminal domain"/>
    <property type="match status" value="1"/>
</dbReference>
<comment type="caution">
    <text evidence="18">The sequence shown here is derived from an EMBL/GenBank/DDBJ whole genome shotgun (WGS) entry which is preliminary data.</text>
</comment>
<gene>
    <name evidence="18" type="ORF">DFL_006574</name>
</gene>
<dbReference type="InterPro" id="IPR036865">
    <property type="entry name" value="CRAL-TRIO_dom_sf"/>
</dbReference>
<keyword evidence="10" id="KW-0408">Iron</keyword>
<dbReference type="InterPro" id="IPR042938">
    <property type="entry name" value="Sfh5"/>
</dbReference>
<dbReference type="GO" id="GO:0046872">
    <property type="term" value="F:metal ion binding"/>
    <property type="evidence" value="ECO:0007669"/>
    <property type="project" value="UniProtKB-KW"/>
</dbReference>
<feature type="compositionally biased region" description="Low complexity" evidence="16">
    <location>
        <begin position="51"/>
        <end position="63"/>
    </location>
</feature>
<dbReference type="GO" id="GO:0008526">
    <property type="term" value="F:phosphatidylinositol transfer activity"/>
    <property type="evidence" value="ECO:0007669"/>
    <property type="project" value="UniProtKB-UniRule"/>
</dbReference>
<dbReference type="PANTHER" id="PTHR47669">
    <property type="entry name" value="PHOSPHATIDYLINOSITOL TRANSFER PROTEIN SFH5"/>
    <property type="match status" value="1"/>
</dbReference>
<dbReference type="GO" id="GO:0032541">
    <property type="term" value="C:cortical endoplasmic reticulum"/>
    <property type="evidence" value="ECO:0007669"/>
    <property type="project" value="TreeGrafter"/>
</dbReference>
<organism evidence="18 19">
    <name type="scientific">Arthrobotrys flagrans</name>
    <name type="common">Nematode-trapping fungus</name>
    <name type="synonym">Trichothecium flagrans</name>
    <dbReference type="NCBI Taxonomy" id="97331"/>
    <lineage>
        <taxon>Eukaryota</taxon>
        <taxon>Fungi</taxon>
        <taxon>Dikarya</taxon>
        <taxon>Ascomycota</taxon>
        <taxon>Pezizomycotina</taxon>
        <taxon>Orbiliomycetes</taxon>
        <taxon>Orbiliales</taxon>
        <taxon>Orbiliaceae</taxon>
        <taxon>Arthrobotrys</taxon>
    </lineage>
</organism>
<evidence type="ECO:0000256" key="12">
    <source>
        <dbReference type="ARBA" id="ARBA00023136"/>
    </source>
</evidence>
<evidence type="ECO:0000256" key="14">
    <source>
        <dbReference type="ARBA" id="ARBA00024180"/>
    </source>
</evidence>
<comment type="similarity">
    <text evidence="3 15">Belongs to the SFH5 family.</text>
</comment>
<comment type="cofactor">
    <cofactor evidence="1">
        <name>heme b</name>
        <dbReference type="ChEBI" id="CHEBI:60344"/>
    </cofactor>
</comment>
<evidence type="ECO:0000256" key="10">
    <source>
        <dbReference type="ARBA" id="ARBA00023004"/>
    </source>
</evidence>
<keyword evidence="4 15" id="KW-0813">Transport</keyword>
<reference evidence="18 19" key="1">
    <citation type="submission" date="2019-01" db="EMBL/GenBank/DDBJ databases">
        <title>Intercellular communication is required for trap formation in the nematode-trapping fungus Duddingtonia flagrans.</title>
        <authorList>
            <person name="Youssar L."/>
            <person name="Wernet V."/>
            <person name="Hensel N."/>
            <person name="Hildebrandt H.-G."/>
            <person name="Fischer R."/>
        </authorList>
    </citation>
    <scope>NUCLEOTIDE SEQUENCE [LARGE SCALE GENOMIC DNA]</scope>
    <source>
        <strain evidence="18 19">CBS H-5679</strain>
    </source>
</reference>
<comment type="catalytic activity">
    <reaction evidence="13">
        <text>a 1,2-diacyl-sn-glycero-3-phospho-(1D-myo-inositol)(in) = a 1,2-diacyl-sn-glycero-3-phospho-(1D-myo-inositol)(out)</text>
        <dbReference type="Rhea" id="RHEA:38691"/>
        <dbReference type="ChEBI" id="CHEBI:57880"/>
    </reaction>
    <physiologicalReaction direction="left-to-right" evidence="13">
        <dbReference type="Rhea" id="RHEA:38692"/>
    </physiologicalReaction>
</comment>
<accession>A0A436ZT70</accession>
<dbReference type="STRING" id="97331.A0A436ZT70"/>
<evidence type="ECO:0000256" key="1">
    <source>
        <dbReference type="ARBA" id="ARBA00001970"/>
    </source>
</evidence>
<dbReference type="SMART" id="SM00516">
    <property type="entry name" value="SEC14"/>
    <property type="match status" value="1"/>
</dbReference>
<comment type="function">
    <text evidence="14">Non-classical phosphatidylinositol (PtdIns) transfer protein (PITP), which exhibits PtdIns-binding/transfer activity in the absence of detectable PtdCho-binding/transfer activity. Regulates PtdIns(4,5)P2 homeostasis at the plasma membrane. Heme-binding protein that may play a role in organic oxidant-induced stress responses.</text>
</comment>
<evidence type="ECO:0000256" key="2">
    <source>
        <dbReference type="ARBA" id="ARBA00004406"/>
    </source>
</evidence>
<evidence type="ECO:0000313" key="19">
    <source>
        <dbReference type="Proteomes" id="UP000283090"/>
    </source>
</evidence>
<evidence type="ECO:0000256" key="4">
    <source>
        <dbReference type="ARBA" id="ARBA00022448"/>
    </source>
</evidence>
<dbReference type="GO" id="GO:0043001">
    <property type="term" value="P:Golgi to plasma membrane protein transport"/>
    <property type="evidence" value="ECO:0007669"/>
    <property type="project" value="TreeGrafter"/>
</dbReference>
<dbReference type="GO" id="GO:0005886">
    <property type="term" value="C:plasma membrane"/>
    <property type="evidence" value="ECO:0007669"/>
    <property type="project" value="TreeGrafter"/>
</dbReference>
<sequence>MAEEVKPVEPPVAAATEVEPTKTEKVESPTPEQPVETAAAAPAPAPKVEETAAANPTDATPTAKEVKTKETPAEEAALALPELTNAQWGTISPSLAAIYRRLPEILDKSKHSEVYGVQLTYVDGSTEPAFGTLLILQKFLRANSDNIDKAVDQLSATLAWRAEKKPLESLAAEHDRSAYEGLGYIQILPETGEVLTWNIYGAVTDYKKTFANLDSFLSWRVALMEAAIAKLDLPNATKPIPDFNKGADPYQIIQVHDYLNVFILRMDPDAKAASKATIAVFRDFYPEMLSRKFFVNVPLLMGWLYKATTLVLPEATVKKFRVLSYGKELAAELGDAIPEAYGGKGVKEIKELGDPVKLSVAPVVEAEIKTDAPAPTTTTQETTTAAPTTTAPAAPAPAMAPAADA</sequence>
<dbReference type="Proteomes" id="UP000283090">
    <property type="component" value="Unassembled WGS sequence"/>
</dbReference>
<name>A0A436ZT70_ARTFL</name>
<dbReference type="PROSITE" id="PS50191">
    <property type="entry name" value="CRAL_TRIO"/>
    <property type="match status" value="1"/>
</dbReference>
<dbReference type="VEuPathDB" id="FungiDB:DFL_006574"/>
<feature type="domain" description="CRAL-TRIO" evidence="17">
    <location>
        <begin position="167"/>
        <end position="349"/>
    </location>
</feature>
<evidence type="ECO:0000256" key="6">
    <source>
        <dbReference type="ARBA" id="ARBA00022617"/>
    </source>
</evidence>
<dbReference type="GO" id="GO:0005829">
    <property type="term" value="C:cytosol"/>
    <property type="evidence" value="ECO:0007669"/>
    <property type="project" value="TreeGrafter"/>
</dbReference>
<dbReference type="Gene3D" id="3.40.525.10">
    <property type="entry name" value="CRAL-TRIO lipid binding domain"/>
    <property type="match status" value="1"/>
</dbReference>
<feature type="compositionally biased region" description="Low complexity" evidence="16">
    <location>
        <begin position="371"/>
        <end position="405"/>
    </location>
</feature>
<dbReference type="PANTHER" id="PTHR47669:SF1">
    <property type="entry name" value="PHOSPHATIDYLINOSITOL TRANSFER PROTEIN SFH5"/>
    <property type="match status" value="1"/>
</dbReference>
<keyword evidence="9 15" id="KW-0492">Microsome</keyword>
<keyword evidence="7" id="KW-0479">Metal-binding</keyword>
<protein>
    <recommendedName>
        <fullName evidence="15">Phosphatidylinositol transfer protein SFH5</fullName>
        <shortName evidence="15">PITP SFH5</shortName>
    </recommendedName>
</protein>
<dbReference type="GO" id="GO:0017157">
    <property type="term" value="P:regulation of exocytosis"/>
    <property type="evidence" value="ECO:0007669"/>
    <property type="project" value="TreeGrafter"/>
</dbReference>
<keyword evidence="19" id="KW-1185">Reference proteome</keyword>
<evidence type="ECO:0000256" key="11">
    <source>
        <dbReference type="ARBA" id="ARBA00023055"/>
    </source>
</evidence>
<evidence type="ECO:0000256" key="9">
    <source>
        <dbReference type="ARBA" id="ARBA00022848"/>
    </source>
</evidence>
<evidence type="ECO:0000256" key="13">
    <source>
        <dbReference type="ARBA" id="ARBA00024146"/>
    </source>
</evidence>
<dbReference type="Pfam" id="PF00650">
    <property type="entry name" value="CRAL_TRIO"/>
    <property type="match status" value="1"/>
</dbReference>
<keyword evidence="12 15" id="KW-0472">Membrane</keyword>
<keyword evidence="6" id="KW-0349">Heme</keyword>
<dbReference type="CDD" id="cd00170">
    <property type="entry name" value="SEC14"/>
    <property type="match status" value="1"/>
</dbReference>
<dbReference type="AlphaFoldDB" id="A0A436ZT70"/>
<dbReference type="EMBL" id="SAEB01000009">
    <property type="protein sequence ID" value="RVD82140.1"/>
    <property type="molecule type" value="Genomic_DNA"/>
</dbReference>
<evidence type="ECO:0000256" key="7">
    <source>
        <dbReference type="ARBA" id="ARBA00022723"/>
    </source>
</evidence>
<proteinExistence type="inferred from homology"/>
<dbReference type="GO" id="GO:0005789">
    <property type="term" value="C:endoplasmic reticulum membrane"/>
    <property type="evidence" value="ECO:0007669"/>
    <property type="project" value="UniProtKB-SubCell"/>
</dbReference>
<evidence type="ECO:0000256" key="3">
    <source>
        <dbReference type="ARBA" id="ARBA00006667"/>
    </source>
</evidence>
<dbReference type="SUPFAM" id="SSF52087">
    <property type="entry name" value="CRAL/TRIO domain"/>
    <property type="match status" value="1"/>
</dbReference>
<dbReference type="RefSeq" id="XP_067487684.1">
    <property type="nucleotide sequence ID" value="XM_067636025.1"/>
</dbReference>
<evidence type="ECO:0000259" key="17">
    <source>
        <dbReference type="PROSITE" id="PS50191"/>
    </source>
</evidence>
<evidence type="ECO:0000256" key="15">
    <source>
        <dbReference type="RuleBase" id="RU367059"/>
    </source>
</evidence>
<evidence type="ECO:0000256" key="16">
    <source>
        <dbReference type="SAM" id="MobiDB-lite"/>
    </source>
</evidence>
<comment type="subcellular location">
    <subcellularLocation>
        <location evidence="15">Cytoplasm</location>
    </subcellularLocation>
    <subcellularLocation>
        <location evidence="2 15">Endoplasmic reticulum membrane</location>
        <topology evidence="2 15">Peripheral membrane protein</topology>
    </subcellularLocation>
    <subcellularLocation>
        <location evidence="15">Microsome membrane</location>
        <topology evidence="15">Peripheral membrane protein</topology>
    </subcellularLocation>
</comment>
<feature type="region of interest" description="Disordered" evidence="16">
    <location>
        <begin position="369"/>
        <end position="405"/>
    </location>
</feature>
<keyword evidence="11 15" id="KW-0445">Lipid transport</keyword>
<dbReference type="OrthoDB" id="75724at2759"/>
<evidence type="ECO:0000256" key="8">
    <source>
        <dbReference type="ARBA" id="ARBA00022824"/>
    </source>
</evidence>
<keyword evidence="8 15" id="KW-0256">Endoplasmic reticulum</keyword>
<evidence type="ECO:0000313" key="18">
    <source>
        <dbReference type="EMBL" id="RVD82140.1"/>
    </source>
</evidence>
<keyword evidence="5 15" id="KW-0963">Cytoplasm</keyword>
<dbReference type="GeneID" id="93588885"/>
<feature type="compositionally biased region" description="Low complexity" evidence="16">
    <location>
        <begin position="29"/>
        <end position="42"/>
    </location>
</feature>
<evidence type="ECO:0000256" key="5">
    <source>
        <dbReference type="ARBA" id="ARBA00022490"/>
    </source>
</evidence>